<accession>A9V0V8</accession>
<evidence type="ECO:0000256" key="1">
    <source>
        <dbReference type="ARBA" id="ARBA00009884"/>
    </source>
</evidence>
<dbReference type="STRING" id="81824.A9V0V8"/>
<dbReference type="GO" id="GO:0019905">
    <property type="term" value="F:syntaxin binding"/>
    <property type="evidence" value="ECO:0000318"/>
    <property type="project" value="GO_Central"/>
</dbReference>
<dbReference type="PIRSF" id="PIRSF005715">
    <property type="entry name" value="VPS45_Sec1"/>
    <property type="match status" value="1"/>
</dbReference>
<reference evidence="2 3" key="1">
    <citation type="journal article" date="2008" name="Nature">
        <title>The genome of the choanoflagellate Monosiga brevicollis and the origin of metazoans.</title>
        <authorList>
            <consortium name="JGI Sequencing"/>
            <person name="King N."/>
            <person name="Westbrook M.J."/>
            <person name="Young S.L."/>
            <person name="Kuo A."/>
            <person name="Abedin M."/>
            <person name="Chapman J."/>
            <person name="Fairclough S."/>
            <person name="Hellsten U."/>
            <person name="Isogai Y."/>
            <person name="Letunic I."/>
            <person name="Marr M."/>
            <person name="Pincus D."/>
            <person name="Putnam N."/>
            <person name="Rokas A."/>
            <person name="Wright K.J."/>
            <person name="Zuzow R."/>
            <person name="Dirks W."/>
            <person name="Good M."/>
            <person name="Goodstein D."/>
            <person name="Lemons D."/>
            <person name="Li W."/>
            <person name="Lyons J.B."/>
            <person name="Morris A."/>
            <person name="Nichols S."/>
            <person name="Richter D.J."/>
            <person name="Salamov A."/>
            <person name="Bork P."/>
            <person name="Lim W.A."/>
            <person name="Manning G."/>
            <person name="Miller W.T."/>
            <person name="McGinnis W."/>
            <person name="Shapiro H."/>
            <person name="Tjian R."/>
            <person name="Grigoriev I.V."/>
            <person name="Rokhsar D."/>
        </authorList>
    </citation>
    <scope>NUCLEOTIDE SEQUENCE [LARGE SCALE GENOMIC DNA]</scope>
    <source>
        <strain evidence="3">MX1 / ATCC 50154</strain>
    </source>
</reference>
<dbReference type="EMBL" id="CH991553">
    <property type="protein sequence ID" value="EDQ88702.1"/>
    <property type="molecule type" value="Genomic_DNA"/>
</dbReference>
<evidence type="ECO:0000313" key="3">
    <source>
        <dbReference type="Proteomes" id="UP000001357"/>
    </source>
</evidence>
<dbReference type="KEGG" id="mbr:MONBRDRAFT_32644"/>
<dbReference type="InterPro" id="IPR043127">
    <property type="entry name" value="Sec-1-like_dom3a"/>
</dbReference>
<protein>
    <recommendedName>
        <fullName evidence="4">Sec1 family domain-containing protein 1</fullName>
    </recommendedName>
</protein>
<dbReference type="SUPFAM" id="SSF56815">
    <property type="entry name" value="Sec1/munc18-like (SM) proteins"/>
    <property type="match status" value="1"/>
</dbReference>
<dbReference type="GO" id="GO:0000139">
    <property type="term" value="C:Golgi membrane"/>
    <property type="evidence" value="ECO:0000318"/>
    <property type="project" value="GO_Central"/>
</dbReference>
<dbReference type="GO" id="GO:0006890">
    <property type="term" value="P:retrograde vesicle-mediated transport, Golgi to endoplasmic reticulum"/>
    <property type="evidence" value="ECO:0000318"/>
    <property type="project" value="GO_Central"/>
</dbReference>
<dbReference type="Gene3D" id="3.40.50.2060">
    <property type="match status" value="1"/>
</dbReference>
<proteinExistence type="inferred from homology"/>
<dbReference type="InParanoid" id="A9V0V8"/>
<dbReference type="GeneID" id="5891723"/>
<dbReference type="OMA" id="VNDLRAW"/>
<sequence>MASMQAAQREALEAMLGATPAARRARSFMPDWKVLIYDRIGMKILAPLLNVSELRDLGVTLHVSIEASREPIHDVPAVYFVMPTEANIKRICRDCIERRYASYQINFITTVPRPLLEELASTTAEAGVAADVHRVYDMYSNFVALEDEFFSLCPSEPDALSYGSLNAEGASEHQLMSAMNEMVDGLFSVFVTLGVVPIIRCSPKNAAFQIADRLNSKFRDQLKNSRSTMFQDRMSATGSFQRPVLVLLDRQLDMATVLHHTWTYQALVHDILGLESNKVTIMEKAKQEGQSPKRRDIVLDKDDRFWQRYKGEPFPVVASAIEEELQECTRKEKEIKNLGSAASTGAEAEADSGDQTSKITAAVNSLPELLKQRSMLNSHMSLLTSIMDNLSSRKLDEYFQTEEEVMNKKTVSIPVLDMLKNPEAGTLEDRLRLYIIYLLDGDASEKEREACEAVLAEQGCDLSSLKFLNQLKELLHMQHQPTVLASHSSGGLFSFSKTLSQGASFLQGVKSLMPTSGDLPLTRIVDALMENRTSELVADYPYFDPKRGTTELPRHRAPFDQALVFVVGGGNYTEFQNLQDYCKRHKERNIIYGVSQLVRPTEHLDQLSQLGKNMGGGASSA</sequence>
<dbReference type="Gene3D" id="1.25.40.60">
    <property type="match status" value="1"/>
</dbReference>
<dbReference type="GO" id="GO:0006888">
    <property type="term" value="P:endoplasmic reticulum to Golgi vesicle-mediated transport"/>
    <property type="evidence" value="ECO:0000318"/>
    <property type="project" value="GO_Central"/>
</dbReference>
<evidence type="ECO:0000313" key="2">
    <source>
        <dbReference type="EMBL" id="EDQ88702.1"/>
    </source>
</evidence>
<organism evidence="2 3">
    <name type="scientific">Monosiga brevicollis</name>
    <name type="common">Choanoflagellate</name>
    <dbReference type="NCBI Taxonomy" id="81824"/>
    <lineage>
        <taxon>Eukaryota</taxon>
        <taxon>Choanoflagellata</taxon>
        <taxon>Craspedida</taxon>
        <taxon>Salpingoecidae</taxon>
        <taxon>Monosiga</taxon>
    </lineage>
</organism>
<dbReference type="InterPro" id="IPR027482">
    <property type="entry name" value="Sec1-like_dom2"/>
</dbReference>
<dbReference type="AlphaFoldDB" id="A9V0V8"/>
<keyword evidence="3" id="KW-1185">Reference proteome</keyword>
<dbReference type="PANTHER" id="PTHR11679">
    <property type="entry name" value="VESICLE PROTEIN SORTING-ASSOCIATED"/>
    <property type="match status" value="1"/>
</dbReference>
<dbReference type="InterPro" id="IPR001619">
    <property type="entry name" value="Sec1-like"/>
</dbReference>
<comment type="similarity">
    <text evidence="1">Belongs to the STXBP/unc-18/SEC1 family.</text>
</comment>
<evidence type="ECO:0008006" key="4">
    <source>
        <dbReference type="Google" id="ProtNLM"/>
    </source>
</evidence>
<dbReference type="InterPro" id="IPR036045">
    <property type="entry name" value="Sec1-like_sf"/>
</dbReference>
<gene>
    <name evidence="2" type="ORF">MONBRDRAFT_32644</name>
</gene>
<dbReference type="eggNOG" id="KOG1301">
    <property type="taxonomic scope" value="Eukaryota"/>
</dbReference>
<dbReference type="Gene3D" id="3.40.50.1910">
    <property type="match status" value="1"/>
</dbReference>
<dbReference type="FunCoup" id="A9V0V8">
    <property type="interactions" value="1813"/>
</dbReference>
<name>A9V0V8_MONBE</name>
<dbReference type="RefSeq" id="XP_001746315.1">
    <property type="nucleotide sequence ID" value="XM_001746263.1"/>
</dbReference>
<dbReference type="Pfam" id="PF00995">
    <property type="entry name" value="Sec1"/>
    <property type="match status" value="1"/>
</dbReference>
<dbReference type="InterPro" id="IPR043154">
    <property type="entry name" value="Sec-1-like_dom1"/>
</dbReference>
<dbReference type="GO" id="GO:0006886">
    <property type="term" value="P:intracellular protein transport"/>
    <property type="evidence" value="ECO:0000318"/>
    <property type="project" value="GO_Central"/>
</dbReference>
<dbReference type="Proteomes" id="UP000001357">
    <property type="component" value="Unassembled WGS sequence"/>
</dbReference>
<dbReference type="Gene3D" id="3.90.830.10">
    <property type="entry name" value="Syntaxin Binding Protein 1, Chain A, domain 2"/>
    <property type="match status" value="1"/>
</dbReference>